<sequence>MNNYDSNNFSNQILRNRSFQGQVLNGADFSGADVRGCNFRNAQLAGANFIGAKIGLSRRQIAVLSAGAIAVCLVVGDVLTRLILGAQGQLPDSRSWPFVLLLYGVLSAAGFASAIASKQPKTSKAGIVARTISAILSGALLGFFYAGTATDNNSQAALAGMAIGGVLMFFVSSRIRSQFAQVAIASAGSVATYAAAFLFSATASAFLSTHKLFWGMGLGLLSLLYLWFAFVSFSAIVLEIGNAEGTSFRGANLADTKFDINYLYLKSKI</sequence>
<name>K9VDR0_9CYAN</name>
<dbReference type="Proteomes" id="UP000010478">
    <property type="component" value="Chromosome"/>
</dbReference>
<keyword evidence="1" id="KW-1133">Transmembrane helix</keyword>
<dbReference type="SUPFAM" id="SSF141571">
    <property type="entry name" value="Pentapeptide repeat-like"/>
    <property type="match status" value="1"/>
</dbReference>
<accession>K9VDR0</accession>
<dbReference type="KEGG" id="oni:Osc7112_1073"/>
<dbReference type="EMBL" id="CP003614">
    <property type="protein sequence ID" value="AFZ05624.1"/>
    <property type="molecule type" value="Genomic_DNA"/>
</dbReference>
<dbReference type="HOGENOM" id="CLU_1040946_0_0_3"/>
<evidence type="ECO:0000256" key="1">
    <source>
        <dbReference type="SAM" id="Phobius"/>
    </source>
</evidence>
<reference evidence="2 3" key="1">
    <citation type="submission" date="2012-05" db="EMBL/GenBank/DDBJ databases">
        <title>Finished chromosome of genome of Oscillatoria sp. PCC 7112.</title>
        <authorList>
            <consortium name="US DOE Joint Genome Institute"/>
            <person name="Gugger M."/>
            <person name="Coursin T."/>
            <person name="Rippka R."/>
            <person name="Tandeau De Marsac N."/>
            <person name="Huntemann M."/>
            <person name="Wei C.-L."/>
            <person name="Han J."/>
            <person name="Detter J.C."/>
            <person name="Han C."/>
            <person name="Tapia R."/>
            <person name="Davenport K."/>
            <person name="Daligault H."/>
            <person name="Erkkila T."/>
            <person name="Gu W."/>
            <person name="Munk A.C.C."/>
            <person name="Teshima H."/>
            <person name="Xu Y."/>
            <person name="Chain P."/>
            <person name="Chen A."/>
            <person name="Krypides N."/>
            <person name="Mavromatis K."/>
            <person name="Markowitz V."/>
            <person name="Szeto E."/>
            <person name="Ivanova N."/>
            <person name="Mikhailova N."/>
            <person name="Ovchinnikova G."/>
            <person name="Pagani I."/>
            <person name="Pati A."/>
            <person name="Goodwin L."/>
            <person name="Peters L."/>
            <person name="Pitluck S."/>
            <person name="Woyke T."/>
            <person name="Kerfeld C."/>
        </authorList>
    </citation>
    <scope>NUCLEOTIDE SEQUENCE [LARGE SCALE GENOMIC DNA]</scope>
    <source>
        <strain evidence="2 3">PCC 7112</strain>
    </source>
</reference>
<feature type="transmembrane region" description="Helical" evidence="1">
    <location>
        <begin position="61"/>
        <end position="84"/>
    </location>
</feature>
<keyword evidence="3" id="KW-1185">Reference proteome</keyword>
<dbReference type="RefSeq" id="WP_015174950.1">
    <property type="nucleotide sequence ID" value="NC_019729.1"/>
</dbReference>
<evidence type="ECO:0000313" key="3">
    <source>
        <dbReference type="Proteomes" id="UP000010478"/>
    </source>
</evidence>
<dbReference type="InterPro" id="IPR001646">
    <property type="entry name" value="5peptide_repeat"/>
</dbReference>
<feature type="transmembrane region" description="Helical" evidence="1">
    <location>
        <begin position="153"/>
        <end position="171"/>
    </location>
</feature>
<dbReference type="eggNOG" id="COG1357">
    <property type="taxonomic scope" value="Bacteria"/>
</dbReference>
<keyword evidence="1" id="KW-0812">Transmembrane</keyword>
<gene>
    <name evidence="2" type="ORF">Osc7112_1073</name>
</gene>
<evidence type="ECO:0000313" key="2">
    <source>
        <dbReference type="EMBL" id="AFZ05624.1"/>
    </source>
</evidence>
<feature type="transmembrane region" description="Helical" evidence="1">
    <location>
        <begin position="127"/>
        <end position="147"/>
    </location>
</feature>
<organism evidence="2 3">
    <name type="scientific">Phormidium nigroviride PCC 7112</name>
    <dbReference type="NCBI Taxonomy" id="179408"/>
    <lineage>
        <taxon>Bacteria</taxon>
        <taxon>Bacillati</taxon>
        <taxon>Cyanobacteriota</taxon>
        <taxon>Cyanophyceae</taxon>
        <taxon>Oscillatoriophycideae</taxon>
        <taxon>Oscillatoriales</taxon>
        <taxon>Oscillatoriaceae</taxon>
        <taxon>Phormidium</taxon>
    </lineage>
</organism>
<protein>
    <submittedName>
        <fullName evidence="2">Pentapeptide repeat protein</fullName>
    </submittedName>
</protein>
<feature type="transmembrane region" description="Helical" evidence="1">
    <location>
        <begin position="96"/>
        <end position="115"/>
    </location>
</feature>
<feature type="transmembrane region" description="Helical" evidence="1">
    <location>
        <begin position="183"/>
        <end position="207"/>
    </location>
</feature>
<dbReference type="OrthoDB" id="457820at2"/>
<proteinExistence type="predicted"/>
<keyword evidence="1" id="KW-0472">Membrane</keyword>
<dbReference type="AlphaFoldDB" id="K9VDR0"/>
<dbReference type="Gene3D" id="2.160.20.80">
    <property type="entry name" value="E3 ubiquitin-protein ligase SopA"/>
    <property type="match status" value="1"/>
</dbReference>
<feature type="transmembrane region" description="Helical" evidence="1">
    <location>
        <begin position="213"/>
        <end position="238"/>
    </location>
</feature>
<dbReference type="Pfam" id="PF00805">
    <property type="entry name" value="Pentapeptide"/>
    <property type="match status" value="1"/>
</dbReference>